<dbReference type="Proteomes" id="UP000256328">
    <property type="component" value="Unassembled WGS sequence"/>
</dbReference>
<proteinExistence type="predicted"/>
<organism evidence="1 2">
    <name type="scientific">Coleophoma crateriformis</name>
    <dbReference type="NCBI Taxonomy" id="565419"/>
    <lineage>
        <taxon>Eukaryota</taxon>
        <taxon>Fungi</taxon>
        <taxon>Dikarya</taxon>
        <taxon>Ascomycota</taxon>
        <taxon>Pezizomycotina</taxon>
        <taxon>Leotiomycetes</taxon>
        <taxon>Helotiales</taxon>
        <taxon>Dermateaceae</taxon>
        <taxon>Coleophoma</taxon>
    </lineage>
</organism>
<dbReference type="AlphaFoldDB" id="A0A3D8RV60"/>
<reference evidence="1 2" key="1">
    <citation type="journal article" date="2018" name="IMA Fungus">
        <title>IMA Genome-F 9: Draft genome sequence of Annulohypoxylon stygium, Aspergillus mulundensis, Berkeleyomyces basicola (syn. Thielaviopsis basicola), Ceratocystis smalleyi, two Cercospora beticola strains, Coleophoma cylindrospora, Fusarium fracticaudum, Phialophora cf. hyalina, and Morchella septimelata.</title>
        <authorList>
            <person name="Wingfield B.D."/>
            <person name="Bills G.F."/>
            <person name="Dong Y."/>
            <person name="Huang W."/>
            <person name="Nel W.J."/>
            <person name="Swalarsk-Parry B.S."/>
            <person name="Vaghefi N."/>
            <person name="Wilken P.M."/>
            <person name="An Z."/>
            <person name="de Beer Z.W."/>
            <person name="De Vos L."/>
            <person name="Chen L."/>
            <person name="Duong T.A."/>
            <person name="Gao Y."/>
            <person name="Hammerbacher A."/>
            <person name="Kikkert J.R."/>
            <person name="Li Y."/>
            <person name="Li H."/>
            <person name="Li K."/>
            <person name="Li Q."/>
            <person name="Liu X."/>
            <person name="Ma X."/>
            <person name="Naidoo K."/>
            <person name="Pethybridge S.J."/>
            <person name="Sun J."/>
            <person name="Steenkamp E.T."/>
            <person name="van der Nest M.A."/>
            <person name="van Wyk S."/>
            <person name="Wingfield M.J."/>
            <person name="Xiong C."/>
            <person name="Yue Q."/>
            <person name="Zhang X."/>
        </authorList>
    </citation>
    <scope>NUCLEOTIDE SEQUENCE [LARGE SCALE GENOMIC DNA]</scope>
    <source>
        <strain evidence="1 2">BP5796</strain>
    </source>
</reference>
<evidence type="ECO:0000313" key="2">
    <source>
        <dbReference type="Proteomes" id="UP000256328"/>
    </source>
</evidence>
<dbReference type="EMBL" id="PDLN01000008">
    <property type="protein sequence ID" value="RDW77959.1"/>
    <property type="molecule type" value="Genomic_DNA"/>
</dbReference>
<protein>
    <submittedName>
        <fullName evidence="1">Uncharacterized protein</fullName>
    </submittedName>
</protein>
<evidence type="ECO:0000313" key="1">
    <source>
        <dbReference type="EMBL" id="RDW77959.1"/>
    </source>
</evidence>
<keyword evidence="2" id="KW-1185">Reference proteome</keyword>
<sequence length="139" mass="14692">MEPEYGVIWAGKEIELGSAKNVVSTAVKTSVDVGARHVALGLSDGFGLLHKITLHATRVSHGPVGWHLSSEDEFEWEGPQMDSMAVKRTGSDASTAITVGKNGCASNNDLGKIQILDTVIAHACIGIIENEVPRARTAS</sequence>
<comment type="caution">
    <text evidence="1">The sequence shown here is derived from an EMBL/GenBank/DDBJ whole genome shotgun (WGS) entry which is preliminary data.</text>
</comment>
<accession>A0A3D8RV60</accession>
<gene>
    <name evidence="1" type="ORF">BP5796_05811</name>
</gene>
<name>A0A3D8RV60_9HELO</name>